<proteinExistence type="inferred from homology"/>
<keyword evidence="2" id="KW-1277">Toxin-antitoxin system</keyword>
<dbReference type="AlphaFoldDB" id="A0A133YHK2"/>
<evidence type="ECO:0000256" key="2">
    <source>
        <dbReference type="ARBA" id="ARBA00022649"/>
    </source>
</evidence>
<dbReference type="STRING" id="1497955.HMPREF1872_00011"/>
<dbReference type="PANTHER" id="PTHR38781">
    <property type="entry name" value="ANTITOXIN DINJ-RELATED"/>
    <property type="match status" value="1"/>
</dbReference>
<comment type="similarity">
    <text evidence="1">Belongs to the RelB/DinJ antitoxin family.</text>
</comment>
<evidence type="ECO:0000313" key="3">
    <source>
        <dbReference type="EMBL" id="KXB42675.1"/>
    </source>
</evidence>
<dbReference type="InterPro" id="IPR013321">
    <property type="entry name" value="Arc_rbn_hlx_hlx"/>
</dbReference>
<dbReference type="Pfam" id="PF04221">
    <property type="entry name" value="RelB"/>
    <property type="match status" value="1"/>
</dbReference>
<reference evidence="4" key="1">
    <citation type="submission" date="2016-01" db="EMBL/GenBank/DDBJ databases">
        <authorList>
            <person name="Mitreva M."/>
            <person name="Pepin K.H."/>
            <person name="Mihindukulasuriya K.A."/>
            <person name="Fulton R."/>
            <person name="Fronick C."/>
            <person name="O'Laughlin M."/>
            <person name="Miner T."/>
            <person name="Herter B."/>
            <person name="Rosa B.A."/>
            <person name="Cordes M."/>
            <person name="Tomlinson C."/>
            <person name="Wollam A."/>
            <person name="Palsikar V.B."/>
            <person name="Mardis E.R."/>
            <person name="Wilson R.K."/>
        </authorList>
    </citation>
    <scope>NUCLEOTIDE SEQUENCE [LARGE SCALE GENOMIC DNA]</scope>
    <source>
        <strain evidence="4">KA00274</strain>
    </source>
</reference>
<sequence length="91" mass="10183">MANTTTFSLRIDQNLKKQSEALYGELGLNLTAAINVFLRQSLRTGGFPFPVCLEQPNKTTIAALQEAEQIVNDPNYKYYTDVESALRDLKA</sequence>
<gene>
    <name evidence="3" type="ORF">HMPREF1872_00011</name>
</gene>
<keyword evidence="4" id="KW-1185">Reference proteome</keyword>
<accession>A0A133YHK2</accession>
<dbReference type="PIRSF" id="PIRSF003108">
    <property type="entry name" value="DinJ"/>
    <property type="match status" value="1"/>
</dbReference>
<comment type="caution">
    <text evidence="3">The sequence shown here is derived from an EMBL/GenBank/DDBJ whole genome shotgun (WGS) entry which is preliminary data.</text>
</comment>
<dbReference type="GO" id="GO:0006351">
    <property type="term" value="P:DNA-templated transcription"/>
    <property type="evidence" value="ECO:0007669"/>
    <property type="project" value="TreeGrafter"/>
</dbReference>
<evidence type="ECO:0000256" key="1">
    <source>
        <dbReference type="ARBA" id="ARBA00010562"/>
    </source>
</evidence>
<dbReference type="EMBL" id="LSCV01000001">
    <property type="protein sequence ID" value="KXB42675.1"/>
    <property type="molecule type" value="Genomic_DNA"/>
</dbReference>
<dbReference type="GO" id="GO:0044010">
    <property type="term" value="P:single-species biofilm formation"/>
    <property type="evidence" value="ECO:0007669"/>
    <property type="project" value="InterPro"/>
</dbReference>
<name>A0A133YHK2_9FIRM</name>
<dbReference type="GO" id="GO:0015643">
    <property type="term" value="F:toxic substance binding"/>
    <property type="evidence" value="ECO:0007669"/>
    <property type="project" value="InterPro"/>
</dbReference>
<dbReference type="NCBIfam" id="TIGR02384">
    <property type="entry name" value="RelB_DinJ"/>
    <property type="match status" value="1"/>
</dbReference>
<dbReference type="GO" id="GO:0006355">
    <property type="term" value="P:regulation of DNA-templated transcription"/>
    <property type="evidence" value="ECO:0007669"/>
    <property type="project" value="InterPro"/>
</dbReference>
<dbReference type="PANTHER" id="PTHR38781:SF1">
    <property type="entry name" value="ANTITOXIN DINJ-RELATED"/>
    <property type="match status" value="1"/>
</dbReference>
<evidence type="ECO:0000313" key="4">
    <source>
        <dbReference type="Proteomes" id="UP000070080"/>
    </source>
</evidence>
<dbReference type="InterPro" id="IPR007337">
    <property type="entry name" value="RelB/DinJ"/>
</dbReference>
<dbReference type="RefSeq" id="WP_066712126.1">
    <property type="nucleotide sequence ID" value="NZ_JARFNM010000001.1"/>
</dbReference>
<dbReference type="GO" id="GO:0000987">
    <property type="term" value="F:cis-regulatory region sequence-specific DNA binding"/>
    <property type="evidence" value="ECO:0007669"/>
    <property type="project" value="InterPro"/>
</dbReference>
<dbReference type="Gene3D" id="1.10.1220.10">
    <property type="entry name" value="Met repressor-like"/>
    <property type="match status" value="1"/>
</dbReference>
<dbReference type="Proteomes" id="UP000070080">
    <property type="component" value="Unassembled WGS sequence"/>
</dbReference>
<dbReference type="OrthoDB" id="9804867at2"/>
<organism evidence="3 4">
    <name type="scientific">Amygdalobacter nucleatus</name>
    <dbReference type="NCBI Taxonomy" id="3029274"/>
    <lineage>
        <taxon>Bacteria</taxon>
        <taxon>Bacillati</taxon>
        <taxon>Bacillota</taxon>
        <taxon>Clostridia</taxon>
        <taxon>Eubacteriales</taxon>
        <taxon>Oscillospiraceae</taxon>
        <taxon>Amygdalobacter</taxon>
    </lineage>
</organism>
<dbReference type="InterPro" id="IPR026262">
    <property type="entry name" value="DinJ"/>
</dbReference>
<protein>
    <submittedName>
        <fullName evidence="3">Addiction module antitoxin, RelB/DinJ family</fullName>
    </submittedName>
</protein>